<keyword evidence="3" id="KW-1185">Reference proteome</keyword>
<feature type="region of interest" description="Disordered" evidence="2">
    <location>
        <begin position="1"/>
        <end position="21"/>
    </location>
</feature>
<feature type="region of interest" description="Disordered" evidence="2">
    <location>
        <begin position="656"/>
        <end position="679"/>
    </location>
</feature>
<dbReference type="Proteomes" id="UP000515163">
    <property type="component" value="Unplaced"/>
</dbReference>
<feature type="region of interest" description="Disordered" evidence="2">
    <location>
        <begin position="616"/>
        <end position="644"/>
    </location>
</feature>
<evidence type="ECO:0000313" key="3">
    <source>
        <dbReference type="Proteomes" id="UP000515163"/>
    </source>
</evidence>
<dbReference type="AlphaFoldDB" id="A0A6P8IN09"/>
<organism evidence="3 4">
    <name type="scientific">Actinia tenebrosa</name>
    <name type="common">Australian red waratah sea anemone</name>
    <dbReference type="NCBI Taxonomy" id="6105"/>
    <lineage>
        <taxon>Eukaryota</taxon>
        <taxon>Metazoa</taxon>
        <taxon>Cnidaria</taxon>
        <taxon>Anthozoa</taxon>
        <taxon>Hexacorallia</taxon>
        <taxon>Actiniaria</taxon>
        <taxon>Actiniidae</taxon>
        <taxon>Actinia</taxon>
    </lineage>
</organism>
<dbReference type="KEGG" id="aten:116302945"/>
<feature type="coiled-coil region" evidence="1">
    <location>
        <begin position="467"/>
        <end position="586"/>
    </location>
</feature>
<proteinExistence type="predicted"/>
<dbReference type="GeneID" id="116302945"/>
<evidence type="ECO:0000313" key="4">
    <source>
        <dbReference type="RefSeq" id="XP_031568234.1"/>
    </source>
</evidence>
<accession>A0A6P8IN09</accession>
<protein>
    <submittedName>
        <fullName evidence="4">Uncharacterized protein LOC116302945</fullName>
    </submittedName>
</protein>
<dbReference type="OrthoDB" id="5990331at2759"/>
<sequence length="1005" mass="111096">MPYSDEAISNPNKPMSYSAEAISNPNKPMSYSAEAILNPNELMSYSDEAVLNPNESKFIPDETVPNSTEQVPNLSESMAHKADEISSNNLYDPVEVASFCEDEDTKSTEDQEVEDVFIKLALKKGIKVGKISPPTRNDVKAVSVPESSQRENFFSQKDTEVENLFIRRALEKGIKVGRLSPTNTGYNAEPVHLPEVSVKEEEKDQDIEELFVRLALEKGIKVGNVSPVNETITQHYAKDTITGEEFEKRALRNGIRLGGSHVSTMEHSNENTTSFPPVRAIPGHVANDTDVLKILAPKPNTNIAFLNGDWLNPLTTPMAPSHDGEGVFGPNAVPPFARYNGTQFNTLVKFDTESHERMDWTNNEAGYRKTTSLRQDSFEELAKRNGIRVGETLKRKVESQTQTENSFKSQDTQTIGLIKVGNASIQVDVTKEAFKAEYDEWMQEELSLIDPKASSFRELFLLEEEAREEAERRLAVEMDENVKAQRNTKILIDELKDQLANKEEAIEKLNKELKSLKKQKDSEIKRLTKEIKQKDEDLKTATNENSLKDVVIENMREIAKDQNEMVEKMEEKLKAMEKQMENERKISESLLKIESSKNISLQTKGADEWQVVKGRSSGTKATMKPNSSRQYHQIDGLSGFDDREYQRYNSRLPSDTTTYMEQRDPSEEIKPGKSLASKNEGFLSTSQDVPLHLRGAQNSVTSDIGVSTAYNQQSPSGDCVPRLSRESSHATGCTSVPSLPPPGIHMPRLPRELSASVCAPNTSSTNSVCTINGTFNTANVLNSNGLYTSSDTLTSPSIMQQNLPRVPYPTPGSVGNTSLLHPVVSHQVLAGGPYSIPTVSDATMPSSVVTNQDLPRVPYPTPGSVGNANLLHPAVSHQVLAGGPYSIHTISEATTPISVINQDLPRVPYPSPASSCDAPLLPPGITVDPALRQALPVVSSKNKTTNKFSSFDKLMDALRDSFPDHSRPSLMVYLKKAKEAFGTNGFKGKQISEIVDKVSQVIDQE</sequence>
<feature type="compositionally biased region" description="Polar residues" evidence="2">
    <location>
        <begin position="616"/>
        <end position="631"/>
    </location>
</feature>
<feature type="region of interest" description="Disordered" evidence="2">
    <location>
        <begin position="710"/>
        <end position="743"/>
    </location>
</feature>
<evidence type="ECO:0000256" key="2">
    <source>
        <dbReference type="SAM" id="MobiDB-lite"/>
    </source>
</evidence>
<evidence type="ECO:0000256" key="1">
    <source>
        <dbReference type="SAM" id="Coils"/>
    </source>
</evidence>
<keyword evidence="1" id="KW-0175">Coiled coil</keyword>
<dbReference type="RefSeq" id="XP_031568234.1">
    <property type="nucleotide sequence ID" value="XM_031712374.1"/>
</dbReference>
<reference evidence="4" key="1">
    <citation type="submission" date="2025-08" db="UniProtKB">
        <authorList>
            <consortium name="RefSeq"/>
        </authorList>
    </citation>
    <scope>IDENTIFICATION</scope>
    <source>
        <tissue evidence="4">Tentacle</tissue>
    </source>
</reference>
<feature type="compositionally biased region" description="Polar residues" evidence="2">
    <location>
        <begin position="7"/>
        <end position="21"/>
    </location>
</feature>
<dbReference type="InParanoid" id="A0A6P8IN09"/>
<name>A0A6P8IN09_ACTTE</name>
<gene>
    <name evidence="4" type="primary">LOC116302945</name>
</gene>
<feature type="compositionally biased region" description="Basic and acidic residues" evidence="2">
    <location>
        <begin position="661"/>
        <end position="671"/>
    </location>
</feature>